<protein>
    <submittedName>
        <fullName evidence="1">Uncharacterized protein</fullName>
    </submittedName>
</protein>
<gene>
    <name evidence="1" type="ORF">DVZ84_31660</name>
</gene>
<dbReference type="AlphaFoldDB" id="A0A369UWF1"/>
<dbReference type="EMBL" id="QQBH01000030">
    <property type="protein sequence ID" value="RDD85094.1"/>
    <property type="molecule type" value="Genomic_DNA"/>
</dbReference>
<comment type="caution">
    <text evidence="1">The sequence shown here is derived from an EMBL/GenBank/DDBJ whole genome shotgun (WGS) entry which is preliminary data.</text>
</comment>
<dbReference type="Proteomes" id="UP000253742">
    <property type="component" value="Unassembled WGS sequence"/>
</dbReference>
<accession>A0A369UWF1</accession>
<evidence type="ECO:0000313" key="2">
    <source>
        <dbReference type="Proteomes" id="UP000253742"/>
    </source>
</evidence>
<name>A0A369UWF1_9ACTN</name>
<reference evidence="1 2" key="1">
    <citation type="submission" date="2018-07" db="EMBL/GenBank/DDBJ databases">
        <title>Genome guided investigation of antibiotics producing actinomycetales strain isolated from a Macau mangrove ecosystem.</title>
        <authorList>
            <person name="Hu D."/>
        </authorList>
    </citation>
    <scope>NUCLEOTIDE SEQUENCE [LARGE SCALE GENOMIC DNA]</scope>
    <source>
        <strain evidence="1 2">2297</strain>
    </source>
</reference>
<evidence type="ECO:0000313" key="1">
    <source>
        <dbReference type="EMBL" id="RDD85094.1"/>
    </source>
</evidence>
<organism evidence="1 2">
    <name type="scientific">Streptomyces parvulus</name>
    <dbReference type="NCBI Taxonomy" id="146923"/>
    <lineage>
        <taxon>Bacteria</taxon>
        <taxon>Bacillati</taxon>
        <taxon>Actinomycetota</taxon>
        <taxon>Actinomycetes</taxon>
        <taxon>Kitasatosporales</taxon>
        <taxon>Streptomycetaceae</taxon>
        <taxon>Streptomyces</taxon>
    </lineage>
</organism>
<proteinExistence type="predicted"/>
<sequence>MWRHGEVPQSQVRVISSGPGWTGTLPVWSGLVRHSGSLPVRRAWWWPQVGAAACQVVIWSSVRMGRVMVGWAGVVWCRSVAVALTWPGVRVRWVRPPADRSLWPASQRASSLMVARRRVSQVWAQVFEVIAVLPGRSGR</sequence>